<dbReference type="InterPro" id="IPR003717">
    <property type="entry name" value="RecO"/>
</dbReference>
<dbReference type="EMBL" id="JALGBH010000001">
    <property type="protein sequence ID" value="MCJ0741194.1"/>
    <property type="molecule type" value="Genomic_DNA"/>
</dbReference>
<evidence type="ECO:0000256" key="3">
    <source>
        <dbReference type="ARBA" id="ARBA00023204"/>
    </source>
</evidence>
<dbReference type="PANTHER" id="PTHR33991:SF1">
    <property type="entry name" value="DNA REPAIR PROTEIN RECO"/>
    <property type="match status" value="1"/>
</dbReference>
<organism evidence="6 7">
    <name type="scientific">Pedobacter montanisoli</name>
    <dbReference type="NCBI Taxonomy" id="2923277"/>
    <lineage>
        <taxon>Bacteria</taxon>
        <taxon>Pseudomonadati</taxon>
        <taxon>Bacteroidota</taxon>
        <taxon>Sphingobacteriia</taxon>
        <taxon>Sphingobacteriales</taxon>
        <taxon>Sphingobacteriaceae</taxon>
        <taxon>Pedobacter</taxon>
    </lineage>
</organism>
<dbReference type="NCBIfam" id="TIGR00613">
    <property type="entry name" value="reco"/>
    <property type="match status" value="1"/>
</dbReference>
<evidence type="ECO:0000313" key="7">
    <source>
        <dbReference type="Proteomes" id="UP001165460"/>
    </source>
</evidence>
<evidence type="ECO:0000256" key="1">
    <source>
        <dbReference type="ARBA" id="ARBA00022763"/>
    </source>
</evidence>
<dbReference type="InterPro" id="IPR012340">
    <property type="entry name" value="NA-bd_OB-fold"/>
</dbReference>
<keyword evidence="1 4" id="KW-0227">DNA damage</keyword>
<dbReference type="HAMAP" id="MF_00201">
    <property type="entry name" value="RecO"/>
    <property type="match status" value="1"/>
</dbReference>
<dbReference type="InterPro" id="IPR022572">
    <property type="entry name" value="DNA_rep/recomb_RecO_N"/>
</dbReference>
<dbReference type="Proteomes" id="UP001165460">
    <property type="component" value="Unassembled WGS sequence"/>
</dbReference>
<keyword evidence="2 4" id="KW-0233">DNA recombination</keyword>
<comment type="function">
    <text evidence="4">Involved in DNA repair and RecF pathway recombination.</text>
</comment>
<reference evidence="6" key="1">
    <citation type="submission" date="2022-03" db="EMBL/GenBank/DDBJ databases">
        <authorList>
            <person name="Woo C.Y."/>
        </authorList>
    </citation>
    <scope>NUCLEOTIDE SEQUENCE</scope>
    <source>
        <strain evidence="6">CYS-01</strain>
    </source>
</reference>
<keyword evidence="7" id="KW-1185">Reference proteome</keyword>
<feature type="domain" description="DNA replication/recombination mediator RecO N-terminal" evidence="5">
    <location>
        <begin position="1"/>
        <end position="77"/>
    </location>
</feature>
<comment type="similarity">
    <text evidence="4">Belongs to the RecO family.</text>
</comment>
<evidence type="ECO:0000256" key="4">
    <source>
        <dbReference type="HAMAP-Rule" id="MF_00201"/>
    </source>
</evidence>
<dbReference type="Pfam" id="PF11967">
    <property type="entry name" value="RecO_N"/>
    <property type="match status" value="1"/>
</dbReference>
<evidence type="ECO:0000259" key="5">
    <source>
        <dbReference type="Pfam" id="PF11967"/>
    </source>
</evidence>
<accession>A0ABS9ZVA0</accession>
<gene>
    <name evidence="4 6" type="primary">recO</name>
    <name evidence="6" type="ORF">MMF97_00645</name>
</gene>
<evidence type="ECO:0000313" key="6">
    <source>
        <dbReference type="EMBL" id="MCJ0741194.1"/>
    </source>
</evidence>
<sequence>MLHKTRGVVLKITQYSETSLIAQVFTEKFGVQSYLINGVRKPKAKIPMSVLQSLHTLDLVVYHKPNTQLQRISEAKLSPVFRTIPYDLQKNTIIQFLNEVLYKCIRQHHIDEKLFDFIYTSLCWFDETEDVNVNFHLNFLMKLSKFLGFGPQAAQRTDQKYFDLQEGVFTSLAPVHPYFIDANEAQYLILLSNVSFENSADVKLTNALRRLLLDKVLIYFSLHTPSFGQISSHQILEEVLT</sequence>
<dbReference type="Gene3D" id="2.40.50.140">
    <property type="entry name" value="Nucleic acid-binding proteins"/>
    <property type="match status" value="1"/>
</dbReference>
<proteinExistence type="inferred from homology"/>
<dbReference type="Pfam" id="PF02565">
    <property type="entry name" value="RecO_C"/>
    <property type="match status" value="1"/>
</dbReference>
<keyword evidence="3 4" id="KW-0234">DNA repair</keyword>
<name>A0ABS9ZVA0_9SPHI</name>
<dbReference type="PANTHER" id="PTHR33991">
    <property type="entry name" value="DNA REPAIR PROTEIN RECO"/>
    <property type="match status" value="1"/>
</dbReference>
<comment type="caution">
    <text evidence="6">The sequence shown here is derived from an EMBL/GenBank/DDBJ whole genome shotgun (WGS) entry which is preliminary data.</text>
</comment>
<dbReference type="SUPFAM" id="SSF57863">
    <property type="entry name" value="ArfGap/RecO-like zinc finger"/>
    <property type="match status" value="1"/>
</dbReference>
<dbReference type="InterPro" id="IPR037278">
    <property type="entry name" value="ARFGAP/RecO"/>
</dbReference>
<evidence type="ECO:0000256" key="2">
    <source>
        <dbReference type="ARBA" id="ARBA00023172"/>
    </source>
</evidence>
<dbReference type="SUPFAM" id="SSF50249">
    <property type="entry name" value="Nucleic acid-binding proteins"/>
    <property type="match status" value="1"/>
</dbReference>
<dbReference type="RefSeq" id="WP_243357558.1">
    <property type="nucleotide sequence ID" value="NZ_JALGBH010000001.1"/>
</dbReference>
<protein>
    <recommendedName>
        <fullName evidence="4">DNA repair protein RecO</fullName>
    </recommendedName>
    <alternativeName>
        <fullName evidence="4">Recombination protein O</fullName>
    </alternativeName>
</protein>